<evidence type="ECO:0000313" key="2">
    <source>
        <dbReference type="Proteomes" id="UP000325289"/>
    </source>
</evidence>
<proteinExistence type="predicted"/>
<organism evidence="1 2">
    <name type="scientific">Roseivivax sediminis</name>
    <dbReference type="NCBI Taxonomy" id="936889"/>
    <lineage>
        <taxon>Bacteria</taxon>
        <taxon>Pseudomonadati</taxon>
        <taxon>Pseudomonadota</taxon>
        <taxon>Alphaproteobacteria</taxon>
        <taxon>Rhodobacterales</taxon>
        <taxon>Roseobacteraceae</taxon>
        <taxon>Roseivivax</taxon>
    </lineage>
</organism>
<sequence>MSETNPWSGLAFDEARRVDKRGRHDFFWAVVENDSVALALALPEKTERVLPLPKIRSLDIGYRKLGARDALIVALRDPEQRDLFANLCLDIVSAGEQGKTADEALDRAVRRTLRWHHLLRGGSSDRFSLEEQRGLIGELQFLQLLCAQIGADAAIEAWRGPEEGAKDFELHGMCVEVKARRGAARPQVQISSEDQLADVSGSELFLLVHDVDAAVKPEGMTLTDHVQVVEDIYRYATMSAYGAWERLLAATGFDWDHDYSDRRWTVGQRSAFRVVDGFPRISAPVATGVLNVRYSVALDACADFIIEDETLLLELKKTQSSVDT</sequence>
<name>A0A1I1S9H5_9RHOB</name>
<reference evidence="1 2" key="1">
    <citation type="submission" date="2016-10" db="EMBL/GenBank/DDBJ databases">
        <authorList>
            <person name="Varghese N."/>
            <person name="Submissions S."/>
        </authorList>
    </citation>
    <scope>NUCLEOTIDE SEQUENCE [LARGE SCALE GENOMIC DNA]</scope>
    <source>
        <strain evidence="2">YIM D21,KCTC 23444,ACCC 10710</strain>
    </source>
</reference>
<keyword evidence="2" id="KW-1185">Reference proteome</keyword>
<accession>A0A1I1S9H5</accession>
<dbReference type="EMBL" id="FOMS01000001">
    <property type="protein sequence ID" value="SFD43129.1"/>
    <property type="molecule type" value="Genomic_DNA"/>
</dbReference>
<dbReference type="Proteomes" id="UP000325289">
    <property type="component" value="Unassembled WGS sequence"/>
</dbReference>
<dbReference type="RefSeq" id="WP_149753830.1">
    <property type="nucleotide sequence ID" value="NZ_FOMS01000001.1"/>
</dbReference>
<dbReference type="OrthoDB" id="7375322at2"/>
<dbReference type="AlphaFoldDB" id="A0A1I1S9H5"/>
<dbReference type="InterPro" id="IPR025534">
    <property type="entry name" value="DUF4420"/>
</dbReference>
<gene>
    <name evidence="1" type="ORF">SAMN04515678_10146</name>
</gene>
<evidence type="ECO:0000313" key="1">
    <source>
        <dbReference type="EMBL" id="SFD43129.1"/>
    </source>
</evidence>
<dbReference type="Pfam" id="PF14390">
    <property type="entry name" value="DUF4420"/>
    <property type="match status" value="1"/>
</dbReference>
<protein>
    <submittedName>
        <fullName evidence="1">PD-(D/E)XK family member</fullName>
    </submittedName>
</protein>